<name>A0ABV5VS45_9BACL</name>
<keyword evidence="2" id="KW-0472">Membrane</keyword>
<dbReference type="EMBL" id="JBHMAG010000004">
    <property type="protein sequence ID" value="MFB9751094.1"/>
    <property type="molecule type" value="Genomic_DNA"/>
</dbReference>
<organism evidence="3 4">
    <name type="scientific">Paenibacillus hodogayensis</name>
    <dbReference type="NCBI Taxonomy" id="279208"/>
    <lineage>
        <taxon>Bacteria</taxon>
        <taxon>Bacillati</taxon>
        <taxon>Bacillota</taxon>
        <taxon>Bacilli</taxon>
        <taxon>Bacillales</taxon>
        <taxon>Paenibacillaceae</taxon>
        <taxon>Paenibacillus</taxon>
    </lineage>
</organism>
<keyword evidence="2" id="KW-1133">Transmembrane helix</keyword>
<keyword evidence="2" id="KW-0812">Transmembrane</keyword>
<feature type="region of interest" description="Disordered" evidence="1">
    <location>
        <begin position="1"/>
        <end position="20"/>
    </location>
</feature>
<reference evidence="3 4" key="1">
    <citation type="submission" date="2024-09" db="EMBL/GenBank/DDBJ databases">
        <authorList>
            <person name="Sun Q."/>
            <person name="Mori K."/>
        </authorList>
    </citation>
    <scope>NUCLEOTIDE SEQUENCE [LARGE SCALE GENOMIC DNA]</scope>
    <source>
        <strain evidence="3 4">JCM 12520</strain>
    </source>
</reference>
<feature type="transmembrane region" description="Helical" evidence="2">
    <location>
        <begin position="65"/>
        <end position="83"/>
    </location>
</feature>
<dbReference type="RefSeq" id="WP_344905874.1">
    <property type="nucleotide sequence ID" value="NZ_BAAAYO010000002.1"/>
</dbReference>
<accession>A0ABV5VS45</accession>
<evidence type="ECO:0000313" key="4">
    <source>
        <dbReference type="Proteomes" id="UP001589619"/>
    </source>
</evidence>
<comment type="caution">
    <text evidence="3">The sequence shown here is derived from an EMBL/GenBank/DDBJ whole genome shotgun (WGS) entry which is preliminary data.</text>
</comment>
<sequence length="92" mass="10490">MELDKGNTVEPAVKEKPERRKKRIWSVFVQPLLIAGCLFFWLVFTPMGQLVHVVVWWKTVTVQEANVYFAVMSAAAALISLMLSRRTPRAEG</sequence>
<evidence type="ECO:0000256" key="2">
    <source>
        <dbReference type="SAM" id="Phobius"/>
    </source>
</evidence>
<feature type="compositionally biased region" description="Basic and acidic residues" evidence="1">
    <location>
        <begin position="1"/>
        <end position="18"/>
    </location>
</feature>
<evidence type="ECO:0000313" key="3">
    <source>
        <dbReference type="EMBL" id="MFB9751094.1"/>
    </source>
</evidence>
<proteinExistence type="predicted"/>
<evidence type="ECO:0000256" key="1">
    <source>
        <dbReference type="SAM" id="MobiDB-lite"/>
    </source>
</evidence>
<dbReference type="Proteomes" id="UP001589619">
    <property type="component" value="Unassembled WGS sequence"/>
</dbReference>
<protein>
    <submittedName>
        <fullName evidence="3">Uncharacterized protein</fullName>
    </submittedName>
</protein>
<gene>
    <name evidence="3" type="ORF">ACFFNY_05865</name>
</gene>
<keyword evidence="4" id="KW-1185">Reference proteome</keyword>
<feature type="transmembrane region" description="Helical" evidence="2">
    <location>
        <begin position="24"/>
        <end position="45"/>
    </location>
</feature>